<gene>
    <name evidence="3" type="ORF">EEDITHA_LOCUS20907</name>
</gene>
<proteinExistence type="predicted"/>
<name>A0AAU9V9P4_EUPED</name>
<dbReference type="AlphaFoldDB" id="A0AAU9V9P4"/>
<accession>A0AAU9V9P4</accession>
<keyword evidence="2" id="KW-1133">Transmembrane helix</keyword>
<organism evidence="3 4">
    <name type="scientific">Euphydryas editha</name>
    <name type="common">Edith's checkerspot</name>
    <dbReference type="NCBI Taxonomy" id="104508"/>
    <lineage>
        <taxon>Eukaryota</taxon>
        <taxon>Metazoa</taxon>
        <taxon>Ecdysozoa</taxon>
        <taxon>Arthropoda</taxon>
        <taxon>Hexapoda</taxon>
        <taxon>Insecta</taxon>
        <taxon>Pterygota</taxon>
        <taxon>Neoptera</taxon>
        <taxon>Endopterygota</taxon>
        <taxon>Lepidoptera</taxon>
        <taxon>Glossata</taxon>
        <taxon>Ditrysia</taxon>
        <taxon>Papilionoidea</taxon>
        <taxon>Nymphalidae</taxon>
        <taxon>Nymphalinae</taxon>
        <taxon>Euphydryas</taxon>
    </lineage>
</organism>
<dbReference type="Proteomes" id="UP001153954">
    <property type="component" value="Unassembled WGS sequence"/>
</dbReference>
<keyword evidence="4" id="KW-1185">Reference proteome</keyword>
<evidence type="ECO:0000313" key="4">
    <source>
        <dbReference type="Proteomes" id="UP001153954"/>
    </source>
</evidence>
<dbReference type="EMBL" id="CAKOGL010000029">
    <property type="protein sequence ID" value="CAH2106823.1"/>
    <property type="molecule type" value="Genomic_DNA"/>
</dbReference>
<evidence type="ECO:0000256" key="1">
    <source>
        <dbReference type="SAM" id="MobiDB-lite"/>
    </source>
</evidence>
<protein>
    <submittedName>
        <fullName evidence="3">Uncharacterized protein</fullName>
    </submittedName>
</protein>
<comment type="caution">
    <text evidence="3">The sequence shown here is derived from an EMBL/GenBank/DDBJ whole genome shotgun (WGS) entry which is preliminary data.</text>
</comment>
<feature type="region of interest" description="Disordered" evidence="1">
    <location>
        <begin position="355"/>
        <end position="391"/>
    </location>
</feature>
<evidence type="ECO:0000313" key="3">
    <source>
        <dbReference type="EMBL" id="CAH2106823.1"/>
    </source>
</evidence>
<sequence>MQIYVDVENENRKEDCKIYSTVEKCCLTDSEEEDCDTIDIYSDKFDTIKPKDRKTFIHVLPTPYQHDLIGYCEIILIIHCPMTQEKLKIQIPFDTKIRKESLPLFKDYVGNNKPIVCDTLDQNPLDECSPTNCDIKYFDRRPFYDLNVKRCIKAPICVGDIDTELPDIVYDPKVNICKDLSSPLSFRDIYSMSTGIGTVVATVKPDLVKVSLKRNCTTISQNLLFLKDLMYGKLFPHSNNEEINYKDDCKSAIFSILINIISVCALLFSFVCCVNTIVWVQRQWLNGNIGNLIKKIRSKFKRTKTLSRKPRNRKKVRNALLRDVVVNDVPLKLRSSVISICNRIEKEVHKKNRYRKSDIGSQISLQKNRSTSQSTNSSSDEEDSERHPPVK</sequence>
<keyword evidence="2" id="KW-0812">Transmembrane</keyword>
<keyword evidence="2" id="KW-0472">Membrane</keyword>
<evidence type="ECO:0000256" key="2">
    <source>
        <dbReference type="SAM" id="Phobius"/>
    </source>
</evidence>
<feature type="transmembrane region" description="Helical" evidence="2">
    <location>
        <begin position="252"/>
        <end position="280"/>
    </location>
</feature>
<reference evidence="3" key="1">
    <citation type="submission" date="2022-03" db="EMBL/GenBank/DDBJ databases">
        <authorList>
            <person name="Tunstrom K."/>
        </authorList>
    </citation>
    <scope>NUCLEOTIDE SEQUENCE</scope>
</reference>
<feature type="compositionally biased region" description="Low complexity" evidence="1">
    <location>
        <begin position="368"/>
        <end position="378"/>
    </location>
</feature>